<dbReference type="PANTHER" id="PTHR12822">
    <property type="entry name" value="PROTEIN YIPF"/>
    <property type="match status" value="1"/>
</dbReference>
<evidence type="ECO:0000313" key="8">
    <source>
        <dbReference type="EMBL" id="KAJ3658744.1"/>
    </source>
</evidence>
<dbReference type="InterPro" id="IPR006977">
    <property type="entry name" value="Yip1_dom"/>
</dbReference>
<gene>
    <name evidence="8" type="ORF">Zmor_010467</name>
</gene>
<keyword evidence="9" id="KW-1185">Reference proteome</keyword>
<evidence type="ECO:0000256" key="1">
    <source>
        <dbReference type="ARBA" id="ARBA00004141"/>
    </source>
</evidence>
<evidence type="ECO:0000313" key="9">
    <source>
        <dbReference type="Proteomes" id="UP001168821"/>
    </source>
</evidence>
<keyword evidence="5 6" id="KW-0472">Membrane</keyword>
<name>A0AA38IPI8_9CUCU</name>
<organism evidence="8 9">
    <name type="scientific">Zophobas morio</name>
    <dbReference type="NCBI Taxonomy" id="2755281"/>
    <lineage>
        <taxon>Eukaryota</taxon>
        <taxon>Metazoa</taxon>
        <taxon>Ecdysozoa</taxon>
        <taxon>Arthropoda</taxon>
        <taxon>Hexapoda</taxon>
        <taxon>Insecta</taxon>
        <taxon>Pterygota</taxon>
        <taxon>Neoptera</taxon>
        <taxon>Endopterygota</taxon>
        <taxon>Coleoptera</taxon>
        <taxon>Polyphaga</taxon>
        <taxon>Cucujiformia</taxon>
        <taxon>Tenebrionidae</taxon>
        <taxon>Zophobas</taxon>
    </lineage>
</organism>
<dbReference type="InterPro" id="IPR039765">
    <property type="entry name" value="Yip5/YIPF1/YIPF2"/>
</dbReference>
<feature type="transmembrane region" description="Helical" evidence="6">
    <location>
        <begin position="150"/>
        <end position="172"/>
    </location>
</feature>
<evidence type="ECO:0000259" key="7">
    <source>
        <dbReference type="Pfam" id="PF04893"/>
    </source>
</evidence>
<dbReference type="Proteomes" id="UP001168821">
    <property type="component" value="Unassembled WGS sequence"/>
</dbReference>
<proteinExistence type="inferred from homology"/>
<dbReference type="GO" id="GO:0031267">
    <property type="term" value="F:small GTPase binding"/>
    <property type="evidence" value="ECO:0007669"/>
    <property type="project" value="InterPro"/>
</dbReference>
<dbReference type="GO" id="GO:0016192">
    <property type="term" value="P:vesicle-mediated transport"/>
    <property type="evidence" value="ECO:0007669"/>
    <property type="project" value="InterPro"/>
</dbReference>
<feature type="transmembrane region" description="Helical" evidence="6">
    <location>
        <begin position="251"/>
        <end position="273"/>
    </location>
</feature>
<dbReference type="AlphaFoldDB" id="A0AA38IPI8"/>
<sequence>MANLQEVPTEELLSFHDYPAVHTSTGPQNTSAQLNLTQDSFENFSQQEEIREPLEDNPTNSASVKSFWTLEYYQQFFDVDTKDVIDRIVASVTPKRDNTLKYHLRDKPDLYGPFWITVTLIFTIAISGNIADYLHHASPQYHWKYDFHLVSYAATAIYVYVLLIPFALWGFLKWSSDVSDLEGLESGTTPGALELICIYGYSLFIYIPVSILWSIQINLLQWLLVLIGALVSGSVLLFTLLPALRLSRHKFVLMIGIMSCHLLLAAGFMLYFFHGPTGSPVVDTPHNSTKTS</sequence>
<feature type="transmembrane region" description="Helical" evidence="6">
    <location>
        <begin position="110"/>
        <end position="130"/>
    </location>
</feature>
<dbReference type="Pfam" id="PF04893">
    <property type="entry name" value="Yip1"/>
    <property type="match status" value="1"/>
</dbReference>
<protein>
    <recommendedName>
        <fullName evidence="6">Protein YIPF</fullName>
    </recommendedName>
</protein>
<feature type="domain" description="Yip1" evidence="7">
    <location>
        <begin position="99"/>
        <end position="265"/>
    </location>
</feature>
<reference evidence="8" key="1">
    <citation type="journal article" date="2023" name="G3 (Bethesda)">
        <title>Whole genome assemblies of Zophobas morio and Tenebrio molitor.</title>
        <authorList>
            <person name="Kaur S."/>
            <person name="Stinson S.A."/>
            <person name="diCenzo G.C."/>
        </authorList>
    </citation>
    <scope>NUCLEOTIDE SEQUENCE</scope>
    <source>
        <strain evidence="8">QUZm001</strain>
    </source>
</reference>
<dbReference type="GO" id="GO:0000139">
    <property type="term" value="C:Golgi membrane"/>
    <property type="evidence" value="ECO:0007669"/>
    <property type="project" value="UniProtKB-SubCell"/>
</dbReference>
<dbReference type="PANTHER" id="PTHR12822:SF2">
    <property type="entry name" value="PROTEIN YIPF"/>
    <property type="match status" value="1"/>
</dbReference>
<keyword evidence="4 6" id="KW-1133">Transmembrane helix</keyword>
<evidence type="ECO:0000256" key="3">
    <source>
        <dbReference type="ARBA" id="ARBA00022692"/>
    </source>
</evidence>
<dbReference type="EMBL" id="JALNTZ010000003">
    <property type="protein sequence ID" value="KAJ3658744.1"/>
    <property type="molecule type" value="Genomic_DNA"/>
</dbReference>
<comment type="caution">
    <text evidence="8">The sequence shown here is derived from an EMBL/GenBank/DDBJ whole genome shotgun (WGS) entry which is preliminary data.</text>
</comment>
<evidence type="ECO:0000256" key="5">
    <source>
        <dbReference type="ARBA" id="ARBA00023136"/>
    </source>
</evidence>
<feature type="transmembrane region" description="Helical" evidence="6">
    <location>
        <begin position="192"/>
        <end position="213"/>
    </location>
</feature>
<evidence type="ECO:0000256" key="6">
    <source>
        <dbReference type="RuleBase" id="RU361264"/>
    </source>
</evidence>
<accession>A0AA38IPI8</accession>
<comment type="subcellular location">
    <subcellularLocation>
        <location evidence="6">Golgi apparatus membrane</location>
        <topology evidence="6">Multi-pass membrane protein</topology>
    </subcellularLocation>
    <subcellularLocation>
        <location evidence="1">Membrane</location>
        <topology evidence="1">Multi-pass membrane protein</topology>
    </subcellularLocation>
</comment>
<feature type="transmembrane region" description="Helical" evidence="6">
    <location>
        <begin position="219"/>
        <end position="244"/>
    </location>
</feature>
<evidence type="ECO:0000256" key="2">
    <source>
        <dbReference type="ARBA" id="ARBA00010596"/>
    </source>
</evidence>
<evidence type="ECO:0000256" key="4">
    <source>
        <dbReference type="ARBA" id="ARBA00022989"/>
    </source>
</evidence>
<keyword evidence="3 6" id="KW-0812">Transmembrane</keyword>
<comment type="similarity">
    <text evidence="2 6">Belongs to the YIP1 family.</text>
</comment>